<proteinExistence type="inferred from homology"/>
<dbReference type="EC" id="2.1.1.-" evidence="7"/>
<evidence type="ECO:0000313" key="7">
    <source>
        <dbReference type="EMBL" id="WWM71352.1"/>
    </source>
</evidence>
<dbReference type="GO" id="GO:0008168">
    <property type="term" value="F:methyltransferase activity"/>
    <property type="evidence" value="ECO:0007669"/>
    <property type="project" value="UniProtKB-KW"/>
</dbReference>
<name>A0ABZ2G2P1_9SPHN</name>
<dbReference type="InterPro" id="IPR023267">
    <property type="entry name" value="RCMT"/>
</dbReference>
<evidence type="ECO:0000256" key="4">
    <source>
        <dbReference type="ARBA" id="ARBA00022884"/>
    </source>
</evidence>
<dbReference type="RefSeq" id="WP_338504765.1">
    <property type="nucleotide sequence ID" value="NZ_CP145607.1"/>
</dbReference>
<keyword evidence="8" id="KW-1185">Reference proteome</keyword>
<keyword evidence="1 5" id="KW-0489">Methyltransferase</keyword>
<feature type="binding site" evidence="5">
    <location>
        <position position="226"/>
    </location>
    <ligand>
        <name>S-adenosyl-L-methionine</name>
        <dbReference type="ChEBI" id="CHEBI:59789"/>
    </ligand>
</feature>
<dbReference type="PRINTS" id="PR02008">
    <property type="entry name" value="RCMTFAMILY"/>
</dbReference>
<keyword evidence="4 5" id="KW-0694">RNA-binding</keyword>
<keyword evidence="3 5" id="KW-0949">S-adenosyl-L-methionine</keyword>
<sequence>MTPQARVQAAIEIVDQVIASAREDGPPADAIVSAYFKTRRYAGSKDRRAVREWVFRAIRHSAEVPASGRAALLPIASEWFGGEGHGPALAGDDEPRAGEGVVPRWVQPLLSPLVEPDEWPALVERAPVDLRANLARTTRDEMAAHFGAAPTPLSPWGLRLPADSAVSTDEAFADGMVEVQDEGSQLIALACDPAAREVMVDLCAGAGGKALALAAANPAARIVACDTSRARLAKLAPRAERAGAAIENRLLDQPREAEGLADLSGAADLVLVDAPCSGSGTWRRNPEGRWRLTPDRLDRLAELQMRVLDLAAPLVRPGGTLVYAVCSHLAREGRDQAQAFLSRHSGFEPEDTPMDVGRLDGMGRLLTPGHDGTDGFFIARFRAT</sequence>
<keyword evidence="2 5" id="KW-0808">Transferase</keyword>
<dbReference type="InterPro" id="IPR001678">
    <property type="entry name" value="MeTrfase_RsmB-F_NOP2_dom"/>
</dbReference>
<gene>
    <name evidence="7" type="ORF">V6R86_11895</name>
</gene>
<dbReference type="PANTHER" id="PTHR22807">
    <property type="entry name" value="NOP2 YEAST -RELATED NOL1/NOP2/FMU SUN DOMAIN-CONTAINING"/>
    <property type="match status" value="1"/>
</dbReference>
<evidence type="ECO:0000256" key="2">
    <source>
        <dbReference type="ARBA" id="ARBA00022679"/>
    </source>
</evidence>
<evidence type="ECO:0000256" key="3">
    <source>
        <dbReference type="ARBA" id="ARBA00022691"/>
    </source>
</evidence>
<feature type="active site" description="Nucleophile" evidence="5">
    <location>
        <position position="326"/>
    </location>
</feature>
<dbReference type="InterPro" id="IPR049560">
    <property type="entry name" value="MeTrfase_RsmB-F_NOP2_cat"/>
</dbReference>
<dbReference type="Pfam" id="PF01189">
    <property type="entry name" value="Methyltr_RsmB-F"/>
    <property type="match status" value="1"/>
</dbReference>
<comment type="similarity">
    <text evidence="5">Belongs to the class I-like SAM-binding methyltransferase superfamily. RsmB/NOP family.</text>
</comment>
<organism evidence="7 8">
    <name type="scientific">Sphingomonas kaistensis</name>
    <dbReference type="NCBI Taxonomy" id="298708"/>
    <lineage>
        <taxon>Bacteria</taxon>
        <taxon>Pseudomonadati</taxon>
        <taxon>Pseudomonadota</taxon>
        <taxon>Alphaproteobacteria</taxon>
        <taxon>Sphingomonadales</taxon>
        <taxon>Sphingomonadaceae</taxon>
        <taxon>Sphingomonas</taxon>
    </lineage>
</organism>
<evidence type="ECO:0000256" key="5">
    <source>
        <dbReference type="PROSITE-ProRule" id="PRU01023"/>
    </source>
</evidence>
<feature type="domain" description="SAM-dependent MTase RsmB/NOP-type" evidence="6">
    <location>
        <begin position="113"/>
        <end position="384"/>
    </location>
</feature>
<dbReference type="SUPFAM" id="SSF53335">
    <property type="entry name" value="S-adenosyl-L-methionine-dependent methyltransferases"/>
    <property type="match status" value="1"/>
</dbReference>
<dbReference type="Proteomes" id="UP001382935">
    <property type="component" value="Chromosome"/>
</dbReference>
<dbReference type="PANTHER" id="PTHR22807:SF53">
    <property type="entry name" value="RIBOSOMAL RNA SMALL SUBUNIT METHYLTRANSFERASE B-RELATED"/>
    <property type="match status" value="1"/>
</dbReference>
<evidence type="ECO:0000313" key="8">
    <source>
        <dbReference type="Proteomes" id="UP001382935"/>
    </source>
</evidence>
<dbReference type="GO" id="GO:0032259">
    <property type="term" value="P:methylation"/>
    <property type="evidence" value="ECO:0007669"/>
    <property type="project" value="UniProtKB-KW"/>
</dbReference>
<protein>
    <submittedName>
        <fullName evidence="7">RsmB/NOP family class I SAM-dependent RNA methyltransferase</fullName>
        <ecNumber evidence="7">2.1.1.-</ecNumber>
    </submittedName>
</protein>
<reference evidence="7 8" key="1">
    <citation type="submission" date="2024-02" db="EMBL/GenBank/DDBJ databases">
        <title>Full genome sequence of Sphingomonas kaistensis.</title>
        <authorList>
            <person name="Poletto B.L."/>
            <person name="Silva G."/>
            <person name="Galante D."/>
            <person name="Campos K.R."/>
            <person name="Santos M.B.N."/>
            <person name="Sacchi C.T."/>
        </authorList>
    </citation>
    <scope>NUCLEOTIDE SEQUENCE [LARGE SCALE GENOMIC DNA]</scope>
    <source>
        <strain evidence="7 8">MA4R</strain>
    </source>
</reference>
<dbReference type="Gene3D" id="3.40.50.150">
    <property type="entry name" value="Vaccinia Virus protein VP39"/>
    <property type="match status" value="1"/>
</dbReference>
<dbReference type="EMBL" id="CP145607">
    <property type="protein sequence ID" value="WWM71352.1"/>
    <property type="molecule type" value="Genomic_DNA"/>
</dbReference>
<comment type="caution">
    <text evidence="5">Lacks conserved residue(s) required for the propagation of feature annotation.</text>
</comment>
<evidence type="ECO:0000259" key="6">
    <source>
        <dbReference type="PROSITE" id="PS51686"/>
    </source>
</evidence>
<feature type="binding site" evidence="5">
    <location>
        <position position="273"/>
    </location>
    <ligand>
        <name>S-adenosyl-L-methionine</name>
        <dbReference type="ChEBI" id="CHEBI:59789"/>
    </ligand>
</feature>
<dbReference type="InterPro" id="IPR029063">
    <property type="entry name" value="SAM-dependent_MTases_sf"/>
</dbReference>
<accession>A0ABZ2G2P1</accession>
<evidence type="ECO:0000256" key="1">
    <source>
        <dbReference type="ARBA" id="ARBA00022603"/>
    </source>
</evidence>
<dbReference type="PROSITE" id="PS51686">
    <property type="entry name" value="SAM_MT_RSMB_NOP"/>
    <property type="match status" value="1"/>
</dbReference>